<dbReference type="InterPro" id="IPR038091">
    <property type="entry name" value="UPF0302_N_sf"/>
</dbReference>
<name>F6B9E0_DESCC</name>
<sequence length="180" mass="21137">MLANTLAEKRELLVWFLRTNRLKKPEAARVLEFIKNNKDILARVKFTSKLADKKDTLLVSAVYTNTFPFEFRLNNVHYGTVDEVIHQLKTNPPKVLYVWLSYVSPPSCKLCNRSVRRPVRNRISPASAAHRMLVDAVRAVNQREWQRKHLLQEIDKALDNRDIQEFNRLTEELKKLSCEH</sequence>
<dbReference type="InterPro" id="IPR014963">
    <property type="entry name" value="UPF0302_N"/>
</dbReference>
<dbReference type="PIRSF" id="PIRSF007165">
    <property type="entry name" value="UCP007165"/>
    <property type="match status" value="1"/>
</dbReference>
<evidence type="ECO:0000313" key="3">
    <source>
        <dbReference type="Proteomes" id="UP000009226"/>
    </source>
</evidence>
<dbReference type="EMBL" id="CP002736">
    <property type="protein sequence ID" value="AEF93716.1"/>
    <property type="molecule type" value="Genomic_DNA"/>
</dbReference>
<dbReference type="InterPro" id="IPR037238">
    <property type="entry name" value="YbiA-like_sf"/>
</dbReference>
<dbReference type="InterPro" id="IPR027393">
    <property type="entry name" value="Virus_scaffolding_prot_C"/>
</dbReference>
<evidence type="ECO:0000259" key="1">
    <source>
        <dbReference type="SMART" id="SM00914"/>
    </source>
</evidence>
<protein>
    <submittedName>
        <fullName evidence="2">Uncharacterized protein family UPF0302, N-terminal</fullName>
    </submittedName>
</protein>
<dbReference type="RefSeq" id="WP_003543592.1">
    <property type="nucleotide sequence ID" value="NC_015565.1"/>
</dbReference>
<dbReference type="STRING" id="868595.Desca_0836"/>
<dbReference type="Proteomes" id="UP000009226">
    <property type="component" value="Chromosome"/>
</dbReference>
<evidence type="ECO:0000313" key="2">
    <source>
        <dbReference type="EMBL" id="AEF93716.1"/>
    </source>
</evidence>
<gene>
    <name evidence="2" type="ordered locus">Desca_0836</name>
</gene>
<dbReference type="HOGENOM" id="CLU_126019_0_0_9"/>
<dbReference type="KEGG" id="dca:Desca_0836"/>
<dbReference type="Gene3D" id="4.10.810.10">
    <property type="entry name" value="Virus Scaffolding Protein, Chain A"/>
    <property type="match status" value="1"/>
</dbReference>
<reference evidence="2" key="1">
    <citation type="submission" date="2011-05" db="EMBL/GenBank/DDBJ databases">
        <title>Complete sequence of Desulfotomaculum carboxydivorans CO-1-SRB.</title>
        <authorList>
            <consortium name="US DOE Joint Genome Institute"/>
            <person name="Lucas S."/>
            <person name="Han J."/>
            <person name="Lapidus A."/>
            <person name="Cheng J.-F."/>
            <person name="Goodwin L."/>
            <person name="Pitluck S."/>
            <person name="Peters L."/>
            <person name="Mikhailova N."/>
            <person name="Lu M."/>
            <person name="Han C."/>
            <person name="Tapia R."/>
            <person name="Land M."/>
            <person name="Hauser L."/>
            <person name="Kyrpides N."/>
            <person name="Ivanova N."/>
            <person name="Pagani I."/>
            <person name="Stams A."/>
            <person name="Plugge C."/>
            <person name="Muyzer G."/>
            <person name="Kuever J."/>
            <person name="Parshina S."/>
            <person name="Ivanova A."/>
            <person name="Nazina T."/>
            <person name="Woyke T."/>
        </authorList>
    </citation>
    <scope>NUCLEOTIDE SEQUENCE [LARGE SCALE GENOMIC DNA]</scope>
    <source>
        <strain evidence="2">CO-1-SRB</strain>
    </source>
</reference>
<accession>F6B9E0</accession>
<proteinExistence type="predicted"/>
<dbReference type="AlphaFoldDB" id="F6B9E0"/>
<dbReference type="Pfam" id="PF08858">
    <property type="entry name" value="IDEAL"/>
    <property type="match status" value="1"/>
</dbReference>
<dbReference type="Pfam" id="PF08864">
    <property type="entry name" value="UPF0302"/>
    <property type="match status" value="1"/>
</dbReference>
<dbReference type="InterPro" id="IPR011188">
    <property type="entry name" value="UPF0302"/>
</dbReference>
<keyword evidence="3" id="KW-1185">Reference proteome</keyword>
<feature type="domain" description="IDEAL" evidence="1">
    <location>
        <begin position="143"/>
        <end position="173"/>
    </location>
</feature>
<dbReference type="eggNOG" id="COG5582">
    <property type="taxonomic scope" value="Bacteria"/>
</dbReference>
<dbReference type="InterPro" id="IPR014957">
    <property type="entry name" value="IDEAL_dom"/>
</dbReference>
<dbReference type="SUPFAM" id="SSF143990">
    <property type="entry name" value="YbiA-like"/>
    <property type="match status" value="1"/>
</dbReference>
<dbReference type="SMART" id="SM00914">
    <property type="entry name" value="IDEAL"/>
    <property type="match status" value="1"/>
</dbReference>
<organism evidence="2 3">
    <name type="scientific">Desulfotomaculum nigrificans (strain DSM 14880 / VKM B-2319 / CO-1-SRB)</name>
    <name type="common">Desulfotomaculum carboxydivorans</name>
    <dbReference type="NCBI Taxonomy" id="868595"/>
    <lineage>
        <taxon>Bacteria</taxon>
        <taxon>Bacillati</taxon>
        <taxon>Bacillota</taxon>
        <taxon>Clostridia</taxon>
        <taxon>Eubacteriales</taxon>
        <taxon>Desulfotomaculaceae</taxon>
        <taxon>Desulfotomaculum</taxon>
    </lineage>
</organism>
<dbReference type="Gene3D" id="3.40.1530.30">
    <property type="entry name" value="Uncharacterised family UPF0302, N-terminal domain"/>
    <property type="match status" value="1"/>
</dbReference>